<proteinExistence type="predicted"/>
<evidence type="ECO:0000313" key="2">
    <source>
        <dbReference type="EMBL" id="CAG8562078.1"/>
    </source>
</evidence>
<sequence length="45" mass="5105">MQTINTSNKHQQRIATKPLSKEPKKEKAQELICKLPTSAINTNNK</sequence>
<evidence type="ECO:0000256" key="1">
    <source>
        <dbReference type="SAM" id="MobiDB-lite"/>
    </source>
</evidence>
<accession>A0A9N9FV14</accession>
<feature type="compositionally biased region" description="Basic and acidic residues" evidence="1">
    <location>
        <begin position="19"/>
        <end position="29"/>
    </location>
</feature>
<name>A0A9N9FV14_9GLOM</name>
<dbReference type="AlphaFoldDB" id="A0A9N9FV14"/>
<protein>
    <submittedName>
        <fullName evidence="2">26286_t:CDS:1</fullName>
    </submittedName>
</protein>
<organism evidence="2 3">
    <name type="scientific">Dentiscutata erythropus</name>
    <dbReference type="NCBI Taxonomy" id="1348616"/>
    <lineage>
        <taxon>Eukaryota</taxon>
        <taxon>Fungi</taxon>
        <taxon>Fungi incertae sedis</taxon>
        <taxon>Mucoromycota</taxon>
        <taxon>Glomeromycotina</taxon>
        <taxon>Glomeromycetes</taxon>
        <taxon>Diversisporales</taxon>
        <taxon>Gigasporaceae</taxon>
        <taxon>Dentiscutata</taxon>
    </lineage>
</organism>
<comment type="caution">
    <text evidence="2">The sequence shown here is derived from an EMBL/GenBank/DDBJ whole genome shotgun (WGS) entry which is preliminary data.</text>
</comment>
<keyword evidence="3" id="KW-1185">Reference proteome</keyword>
<gene>
    <name evidence="2" type="ORF">DERYTH_LOCUS5787</name>
</gene>
<evidence type="ECO:0000313" key="3">
    <source>
        <dbReference type="Proteomes" id="UP000789405"/>
    </source>
</evidence>
<feature type="region of interest" description="Disordered" evidence="1">
    <location>
        <begin position="1"/>
        <end position="29"/>
    </location>
</feature>
<reference evidence="2" key="1">
    <citation type="submission" date="2021-06" db="EMBL/GenBank/DDBJ databases">
        <authorList>
            <person name="Kallberg Y."/>
            <person name="Tangrot J."/>
            <person name="Rosling A."/>
        </authorList>
    </citation>
    <scope>NUCLEOTIDE SEQUENCE</scope>
    <source>
        <strain evidence="2">MA453B</strain>
    </source>
</reference>
<dbReference type="Proteomes" id="UP000789405">
    <property type="component" value="Unassembled WGS sequence"/>
</dbReference>
<dbReference type="EMBL" id="CAJVPY010002484">
    <property type="protein sequence ID" value="CAG8562078.1"/>
    <property type="molecule type" value="Genomic_DNA"/>
</dbReference>